<organism evidence="2 3">
    <name type="scientific">Drosophila rhopaloa</name>
    <name type="common">Fruit fly</name>
    <dbReference type="NCBI Taxonomy" id="1041015"/>
    <lineage>
        <taxon>Eukaryota</taxon>
        <taxon>Metazoa</taxon>
        <taxon>Ecdysozoa</taxon>
        <taxon>Arthropoda</taxon>
        <taxon>Hexapoda</taxon>
        <taxon>Insecta</taxon>
        <taxon>Pterygota</taxon>
        <taxon>Neoptera</taxon>
        <taxon>Endopterygota</taxon>
        <taxon>Diptera</taxon>
        <taxon>Brachycera</taxon>
        <taxon>Muscomorpha</taxon>
        <taxon>Ephydroidea</taxon>
        <taxon>Drosophilidae</taxon>
        <taxon>Drosophila</taxon>
        <taxon>Sophophora</taxon>
    </lineage>
</organism>
<dbReference type="EnsemblMetazoa" id="XM_017122518.2">
    <property type="protein sequence ID" value="XP_016978007.2"/>
    <property type="gene ID" value="LOC108043709"/>
</dbReference>
<proteinExistence type="predicted"/>
<feature type="compositionally biased region" description="Acidic residues" evidence="1">
    <location>
        <begin position="204"/>
        <end position="215"/>
    </location>
</feature>
<feature type="region of interest" description="Disordered" evidence="1">
    <location>
        <begin position="135"/>
        <end position="222"/>
    </location>
</feature>
<name>A0ABM5HC78_DRORH</name>
<feature type="compositionally biased region" description="Low complexity" evidence="1">
    <location>
        <begin position="150"/>
        <end position="164"/>
    </location>
</feature>
<dbReference type="Proteomes" id="UP001652680">
    <property type="component" value="Unassembled WGS sequence"/>
</dbReference>
<reference evidence="3" key="1">
    <citation type="journal article" date="2021" name="Elife">
        <title>Highly contiguous assemblies of 101 drosophilid genomes.</title>
        <authorList>
            <person name="Kim B.Y."/>
            <person name="Wang J.R."/>
            <person name="Miller D.E."/>
            <person name="Barmina O."/>
            <person name="Delaney E."/>
            <person name="Thompson A."/>
            <person name="Comeault A.A."/>
            <person name="Peede D."/>
            <person name="D'Agostino E.R."/>
            <person name="Pelaez J."/>
            <person name="Aguilar J.M."/>
            <person name="Haji D."/>
            <person name="Matsunaga T."/>
            <person name="Armstrong E.E."/>
            <person name="Zych M."/>
            <person name="Ogawa Y."/>
            <person name="Stamenkovic-Radak M."/>
            <person name="Jelic M."/>
            <person name="Veselinovic M.S."/>
            <person name="Tanaskovic M."/>
            <person name="Eric P."/>
            <person name="Gao J.J."/>
            <person name="Katoh T.K."/>
            <person name="Toda M.J."/>
            <person name="Watabe H."/>
            <person name="Watada M."/>
            <person name="Davis J.S."/>
            <person name="Moyle L.C."/>
            <person name="Manoli G."/>
            <person name="Bertolini E."/>
            <person name="Kostal V."/>
            <person name="Hawley R.S."/>
            <person name="Takahashi A."/>
            <person name="Jones C.D."/>
            <person name="Price D.K."/>
            <person name="Whiteman N."/>
            <person name="Kopp A."/>
            <person name="Matute D.R."/>
            <person name="Petrov D.A."/>
        </authorList>
    </citation>
    <scope>NUCLEOTIDE SEQUENCE [LARGE SCALE GENOMIC DNA]</scope>
</reference>
<accession>A0ABM5HC78</accession>
<dbReference type="GeneID" id="108043709"/>
<sequence length="222" mass="24490">MSGSRRSRSMLGYYEYFMPGIYDYPVTHSAAATFSAYNMDPILASGSSPWSIPSATYVAGPLGVINYLSDVQSHLALPISQNLGTGLIYTAIGSNNLDSYPHHSLHDYGQMEEDEGYGYEDTQLDLCLAHLISDSDGEEEQVEESDVDQSGDSQSSSKSYSSVEITEQSGSGESVKAEEVPRRQRKSSRRRIYEAEQGYLVEEPSSELSEEDPEELPPKSRT</sequence>
<reference evidence="2" key="2">
    <citation type="submission" date="2025-05" db="UniProtKB">
        <authorList>
            <consortium name="EnsemblMetazoa"/>
        </authorList>
    </citation>
    <scope>IDENTIFICATION</scope>
</reference>
<evidence type="ECO:0000313" key="2">
    <source>
        <dbReference type="EnsemblMetazoa" id="XP_016978007.2"/>
    </source>
</evidence>
<evidence type="ECO:0000256" key="1">
    <source>
        <dbReference type="SAM" id="MobiDB-lite"/>
    </source>
</evidence>
<feature type="compositionally biased region" description="Acidic residues" evidence="1">
    <location>
        <begin position="135"/>
        <end position="149"/>
    </location>
</feature>
<dbReference type="RefSeq" id="XP_016978007.2">
    <property type="nucleotide sequence ID" value="XM_017122518.2"/>
</dbReference>
<evidence type="ECO:0000313" key="3">
    <source>
        <dbReference type="Proteomes" id="UP001652680"/>
    </source>
</evidence>
<keyword evidence="3" id="KW-1185">Reference proteome</keyword>
<protein>
    <submittedName>
        <fullName evidence="2">Uncharacterized protein</fullName>
    </submittedName>
</protein>